<dbReference type="Pfam" id="PF26106">
    <property type="entry name" value="TPR_Epg5_C"/>
    <property type="match status" value="1"/>
</dbReference>
<accession>A0A7M5X1N9</accession>
<organism evidence="2 3">
    <name type="scientific">Clytia hemisphaerica</name>
    <dbReference type="NCBI Taxonomy" id="252671"/>
    <lineage>
        <taxon>Eukaryota</taxon>
        <taxon>Metazoa</taxon>
        <taxon>Cnidaria</taxon>
        <taxon>Hydrozoa</taxon>
        <taxon>Hydroidolina</taxon>
        <taxon>Leptothecata</taxon>
        <taxon>Obeliida</taxon>
        <taxon>Clytiidae</taxon>
        <taxon>Clytia</taxon>
    </lineage>
</organism>
<keyword evidence="3" id="KW-1185">Reference proteome</keyword>
<dbReference type="GO" id="GO:0005737">
    <property type="term" value="C:cytoplasm"/>
    <property type="evidence" value="ECO:0007669"/>
    <property type="project" value="TreeGrafter"/>
</dbReference>
<dbReference type="AlphaFoldDB" id="A0A7M5X1N9"/>
<feature type="domain" description="Epg5-like central TPR repeats" evidence="1">
    <location>
        <begin position="307"/>
        <end position="668"/>
    </location>
</feature>
<evidence type="ECO:0000313" key="3">
    <source>
        <dbReference type="Proteomes" id="UP000594262"/>
    </source>
</evidence>
<dbReference type="Proteomes" id="UP000594262">
    <property type="component" value="Unplaced"/>
</dbReference>
<dbReference type="GO" id="GO:0097352">
    <property type="term" value="P:autophagosome maturation"/>
    <property type="evidence" value="ECO:0007669"/>
    <property type="project" value="TreeGrafter"/>
</dbReference>
<dbReference type="InterPro" id="IPR051436">
    <property type="entry name" value="Autophagy-related_EPG5"/>
</dbReference>
<dbReference type="Pfam" id="PF26103">
    <property type="entry name" value="TPR_Epg5"/>
    <property type="match status" value="1"/>
</dbReference>
<dbReference type="PANTHER" id="PTHR31139">
    <property type="entry name" value="ECTOPIC P GRANULES PROTEIN 5 HOMOLOG"/>
    <property type="match status" value="1"/>
</dbReference>
<name>A0A7M5X1N9_9CNID</name>
<proteinExistence type="predicted"/>
<dbReference type="PANTHER" id="PTHR31139:SF4">
    <property type="entry name" value="ECTOPIC P GRANULES PROTEIN 5 HOMOLOG"/>
    <property type="match status" value="1"/>
</dbReference>
<reference evidence="2" key="1">
    <citation type="submission" date="2021-01" db="UniProtKB">
        <authorList>
            <consortium name="EnsemblMetazoa"/>
        </authorList>
    </citation>
    <scope>IDENTIFICATION</scope>
</reference>
<sequence length="1162" mass="133235">GFCIMAEESRLHDPNLYLDSLQMRTCPIYWMKIFQGNQDIWYEYVSAEVLNSDLTFLASLWQPAQHSISTASLEAFSSNQQSSCEERVVKRLSNEGAPRPSPNVRRPESPVKDVTLRVILTQPKLFQEINHDLNRIVEYAKRSSSLQASHVGLDNEYLEMLPDLYETVTVRLTVHIPCDGSKHKTGCKAPAVVTVKFDELRLRERVQRLLEDNRSAFDQLVQNAREAFPFDLCVSTVNIENIIEKLSQVFQTIDAQRRNDLQQSARKLFYLLAELINDDVKRCYPAIQFFSSGVEVLGKAYIADKGSEQMPLLETTLTHTSSVMFLAPHFSPMCTSNEEFVELYSKVISYIPQNIDTVIFVLLSKFEILNWLNHQTPTKPIISSLLTHTMKAIGLIGREPDSEGFVILEVLRNHLNTLLRSDLDTNYWVVFTELLTLSSQANVSTLCWSDFLSAFDFEEEINSNSTCRISIDRVKESLYYMGCYFQNVCESLNHELEALYKIWEPYTKPLVILLKNLFYHSIIHSFRHRAGRTKETVLRELWENIVSVFKPWIIPQSSGKVWTLLRVESIILLVQTFTDTIRLVVDCSSEDNEIYCFILNDLLSFYGAEIARFVIEEQSIEIFHTSLSMLPWQNYCPTVQEMTYTIQIYNTDRNTFKFYASVLLDVDWENVGVTYLNSGNNSLVSQFHQLLLHNILMFTTSSYLANKCKVKLCTMLVAIKNFRWNTLILEDTARVCQWYSQNMDSALILEKESIVWRTLDFLKQVCGFFYLEGLVTDDIVITKRNIYIQVMTTLITRCSSQKKQVSEFQWVMKQLLSDIESTVGYNSTNPMYELITHCSNCLSLQNHIAQGPIAIAIKSSIDSHLLSTSCAMMVLACISSASRCLANLADMVSLLEQAISCHFVRLNDAELRNAWTPIMQAFVIPELSKEDFVAEAIKQNALLTLYSYNLHRMNNLRTQAEHLDIMVDCVTWCSKPQLDKDSEAKLLLLWLQTFDIVRTQAAQKQLSNEHWKSIAKYMMFLVASTHVQGEDKYYSGVLGMVGIGRRSDLSKEFRLAAKALHLFLTCQLPSSLIPIRNGPDSPGAIRNAQNKNSRPTSEAEKAYTAFQGLVKNKTYQPMRREIEWVIQFVSKPETNINDGCTLLAYLAQQFFFKNNFIGAIIV</sequence>
<dbReference type="InterPro" id="IPR059030">
    <property type="entry name" value="TPR_Epg5_mid"/>
</dbReference>
<evidence type="ECO:0000259" key="1">
    <source>
        <dbReference type="Pfam" id="PF26103"/>
    </source>
</evidence>
<protein>
    <recommendedName>
        <fullName evidence="1">Epg5-like central TPR repeats domain-containing protein</fullName>
    </recommendedName>
</protein>
<dbReference type="OrthoDB" id="75419at2759"/>
<dbReference type="EnsemblMetazoa" id="CLYHEMT016265.1">
    <property type="protein sequence ID" value="CLYHEMP016265.1"/>
    <property type="gene ID" value="CLYHEMG016265"/>
</dbReference>
<evidence type="ECO:0000313" key="2">
    <source>
        <dbReference type="EnsemblMetazoa" id="CLYHEMP016265.1"/>
    </source>
</evidence>